<organism evidence="3 4">
    <name type="scientific">Neobacillus bataviensis</name>
    <dbReference type="NCBI Taxonomy" id="220685"/>
    <lineage>
        <taxon>Bacteria</taxon>
        <taxon>Bacillati</taxon>
        <taxon>Bacillota</taxon>
        <taxon>Bacilli</taxon>
        <taxon>Bacillales</taxon>
        <taxon>Bacillaceae</taxon>
        <taxon>Neobacillus</taxon>
    </lineage>
</organism>
<dbReference type="Proteomes" id="UP000319671">
    <property type="component" value="Unassembled WGS sequence"/>
</dbReference>
<gene>
    <name evidence="3" type="ORF">FB550_106134</name>
</gene>
<evidence type="ECO:0000313" key="3">
    <source>
        <dbReference type="EMBL" id="TWE01082.1"/>
    </source>
</evidence>
<keyword evidence="2" id="KW-0175">Coiled coil</keyword>
<reference evidence="3 4" key="1">
    <citation type="submission" date="2019-06" db="EMBL/GenBank/DDBJ databases">
        <title>Sorghum-associated microbial communities from plants grown in Nebraska, USA.</title>
        <authorList>
            <person name="Schachtman D."/>
        </authorList>
    </citation>
    <scope>NUCLEOTIDE SEQUENCE [LARGE SCALE GENOMIC DNA]</scope>
    <source>
        <strain evidence="3 4">2482</strain>
    </source>
</reference>
<dbReference type="InterPro" id="IPR007157">
    <property type="entry name" value="PspA_VIPP1"/>
</dbReference>
<dbReference type="Pfam" id="PF04012">
    <property type="entry name" value="PspA_IM30"/>
    <property type="match status" value="1"/>
</dbReference>
<evidence type="ECO:0000313" key="4">
    <source>
        <dbReference type="Proteomes" id="UP000319671"/>
    </source>
</evidence>
<comment type="similarity">
    <text evidence="1">Belongs to the PspA/Vipp/IM30 family.</text>
</comment>
<evidence type="ECO:0000256" key="1">
    <source>
        <dbReference type="ARBA" id="ARBA00043985"/>
    </source>
</evidence>
<proteinExistence type="inferred from homology"/>
<dbReference type="RefSeq" id="WP_144565661.1">
    <property type="nucleotide sequence ID" value="NZ_VIVN01000006.1"/>
</dbReference>
<feature type="coiled-coil region" evidence="2">
    <location>
        <begin position="97"/>
        <end position="145"/>
    </location>
</feature>
<dbReference type="AlphaFoldDB" id="A0A561DCF0"/>
<name>A0A561DCF0_9BACI</name>
<dbReference type="PANTHER" id="PTHR31088:SF6">
    <property type="entry name" value="PHAGE SHOCK PROTEIN A"/>
    <property type="match status" value="1"/>
</dbReference>
<keyword evidence="4" id="KW-1185">Reference proteome</keyword>
<sequence>MTNLLTRIKDIIVADLNEALNKKENQNPIAMLNQYLRECERETEKVGKLVGRQTQLRDEFTREYSEAIKLAEKRKHQAAVASSAGETGLYQFAAAEQHHYEERAQRLQASLTQVTEQLNELERKYEEMKRRVKDMQIRRMELMGRENVTRANLEMNQILEPNSYANPSFSKFKEIEGYMDRLEQKVKSSFFSSTIDERIAQLEKEKNVKLTKE</sequence>
<dbReference type="EMBL" id="VIVN01000006">
    <property type="protein sequence ID" value="TWE01082.1"/>
    <property type="molecule type" value="Genomic_DNA"/>
</dbReference>
<dbReference type="PANTHER" id="PTHR31088">
    <property type="entry name" value="MEMBRANE-ASSOCIATED PROTEIN VIPP1, CHLOROPLASTIC"/>
    <property type="match status" value="1"/>
</dbReference>
<protein>
    <submittedName>
        <fullName evidence="3">Phage shock protein A (PspA) family protein</fullName>
    </submittedName>
</protein>
<comment type="caution">
    <text evidence="3">The sequence shown here is derived from an EMBL/GenBank/DDBJ whole genome shotgun (WGS) entry which is preliminary data.</text>
</comment>
<evidence type="ECO:0000256" key="2">
    <source>
        <dbReference type="SAM" id="Coils"/>
    </source>
</evidence>
<accession>A0A561DCF0</accession>